<accession>A0A6F9DDS2</accession>
<dbReference type="PRINTS" id="PR01210">
    <property type="entry name" value="GGTRANSPTASE"/>
</dbReference>
<comment type="similarity">
    <text evidence="1">Belongs to the gamma-glutamyltransferase family.</text>
</comment>
<comment type="subcellular location">
    <subcellularLocation>
        <location evidence="3">Membrane</location>
        <topology evidence="3">Single-pass type II membrane protein</topology>
    </subcellularLocation>
</comment>
<dbReference type="EC" id="3.4.19.13" evidence="3"/>
<keyword evidence="3 4" id="KW-0808">Transferase</keyword>
<keyword evidence="3" id="KW-0378">Hydrolase</keyword>
<evidence type="ECO:0000313" key="4">
    <source>
        <dbReference type="EMBL" id="CAB3248968.1"/>
    </source>
</evidence>
<dbReference type="GO" id="GO:0036374">
    <property type="term" value="F:glutathione hydrolase activity"/>
    <property type="evidence" value="ECO:0007669"/>
    <property type="project" value="UniProtKB-UniRule"/>
</dbReference>
<feature type="binding site" evidence="2">
    <location>
        <position position="189"/>
    </location>
    <ligand>
        <name>L-glutamate</name>
        <dbReference type="ChEBI" id="CHEBI:29985"/>
    </ligand>
</feature>
<dbReference type="GO" id="GO:0103068">
    <property type="term" value="F:leukotriene C4 gamma-glutamyl transferase activity"/>
    <property type="evidence" value="ECO:0007669"/>
    <property type="project" value="UniProtKB-EC"/>
</dbReference>
<keyword evidence="3" id="KW-0472">Membrane</keyword>
<comment type="catalytic activity">
    <reaction evidence="3">
        <text>glutathione + H2O = L-cysteinylglycine + L-glutamate</text>
        <dbReference type="Rhea" id="RHEA:28807"/>
        <dbReference type="ChEBI" id="CHEBI:15377"/>
        <dbReference type="ChEBI" id="CHEBI:29985"/>
        <dbReference type="ChEBI" id="CHEBI:57925"/>
        <dbReference type="ChEBI" id="CHEBI:61694"/>
        <dbReference type="EC" id="3.4.19.13"/>
    </reaction>
</comment>
<comment type="function">
    <text evidence="3">Cleaves the gamma-glutamyl peptide bond of glutathione and glutathione conjugates.</text>
</comment>
<organism evidence="4">
    <name type="scientific">Phallusia mammillata</name>
    <dbReference type="NCBI Taxonomy" id="59560"/>
    <lineage>
        <taxon>Eukaryota</taxon>
        <taxon>Metazoa</taxon>
        <taxon>Chordata</taxon>
        <taxon>Tunicata</taxon>
        <taxon>Ascidiacea</taxon>
        <taxon>Phlebobranchia</taxon>
        <taxon>Ascidiidae</taxon>
        <taxon>Phallusia</taxon>
    </lineage>
</organism>
<dbReference type="GO" id="GO:0006751">
    <property type="term" value="P:glutathione catabolic process"/>
    <property type="evidence" value="ECO:0007669"/>
    <property type="project" value="UniProtKB-UniRule"/>
</dbReference>
<feature type="transmembrane region" description="Helical" evidence="3">
    <location>
        <begin position="86"/>
        <end position="107"/>
    </location>
</feature>
<sequence>MQLILKIFKAALSLTKKICTLVDCAVVAVTSSSFGASPAHSSSVSTDDQSSSNVLIMSLAPEEDSPLRETQGDPFSKPRWMRYVDGLCLIIISMVIVAVSVTIALVVEVAGGAQQIDPHGGITSNSANCSQLGIKMLKSVDASTGDAAVFTALCLCVTHPHAASLGGGGFALVHNQKEVKNATHLFNFRESSSDAFSNTSIVNSYFTGKTTIQVDSTKTVAVPGLVKGLYQIHQQHGKVSWQKILNMVSNLAADGVNVSRSLANAINQLNVSSIPSSLRTLITKQDNITKLKEGDILKQPTLAKTLKIIGKTPDALYTGSEAQSFVEEVNSFGGLFTLADLKNYVVKDSYKVPETKFGDMDVLTAPSPTFGPVLHSVINTMSQFSESVATTSDQYMQTHRLAEALKYSFSLLSQLGNTSKGNYTTFGGKMSNESIGTFIASQINDSWSYDLQHYLNNFQPVVVTTEGQQYVSAVGPDGFAITIAICLGSNFGSKHMAKGFLLNDAMRDFSWSGKSESPLAVSKTNYIAGNARPLSSLVPTLIIPKKSKCGHYVLPSATPGYLSVSCLAQYILNKAANNSYNVSVAKPRFNQQLDPYPLVLENSEPEGLETFLRNRGHNITRLDSSQTLGKVNLLVWTKSNVTIAEDPRDFGVEGFTF</sequence>
<dbReference type="Gene3D" id="3.60.20.40">
    <property type="match status" value="1"/>
</dbReference>
<evidence type="ECO:0000256" key="3">
    <source>
        <dbReference type="RuleBase" id="RU368068"/>
    </source>
</evidence>
<reference evidence="4" key="1">
    <citation type="submission" date="2020-04" db="EMBL/GenBank/DDBJ databases">
        <authorList>
            <person name="Neveu A P."/>
        </authorList>
    </citation>
    <scope>NUCLEOTIDE SEQUENCE</scope>
    <source>
        <tissue evidence="4">Whole embryo</tissue>
    </source>
</reference>
<dbReference type="InterPro" id="IPR043138">
    <property type="entry name" value="GGT_lsub"/>
</dbReference>
<comment type="pathway">
    <text evidence="3">Sulfur metabolism; glutathione metabolism.</text>
</comment>
<keyword evidence="3" id="KW-1133">Transmembrane helix</keyword>
<dbReference type="InterPro" id="IPR000101">
    <property type="entry name" value="GGT_peptidase"/>
</dbReference>
<proteinExistence type="evidence at transcript level"/>
<feature type="binding site" evidence="2">
    <location>
        <position position="560"/>
    </location>
    <ligand>
        <name>L-glutamate</name>
        <dbReference type="ChEBI" id="CHEBI:29985"/>
    </ligand>
</feature>
<gene>
    <name evidence="4" type="primary">Ggt7</name>
</gene>
<dbReference type="PANTHER" id="PTHR11686:SF54">
    <property type="entry name" value="GLUTATHIONE HYDROLASE 7"/>
    <property type="match status" value="1"/>
</dbReference>
<dbReference type="Pfam" id="PF01019">
    <property type="entry name" value="G_glu_transpept"/>
    <property type="match status" value="1"/>
</dbReference>
<dbReference type="GO" id="GO:0005886">
    <property type="term" value="C:plasma membrane"/>
    <property type="evidence" value="ECO:0007669"/>
    <property type="project" value="TreeGrafter"/>
</dbReference>
<keyword evidence="3" id="KW-0812">Transmembrane</keyword>
<dbReference type="EMBL" id="LR785427">
    <property type="protein sequence ID" value="CAB3248968.1"/>
    <property type="molecule type" value="mRNA"/>
</dbReference>
<dbReference type="Gene3D" id="1.10.246.130">
    <property type="match status" value="1"/>
</dbReference>
<dbReference type="PANTHER" id="PTHR11686">
    <property type="entry name" value="GAMMA GLUTAMYL TRANSPEPTIDASE"/>
    <property type="match status" value="1"/>
</dbReference>
<name>A0A6F9DDS2_9ASCI</name>
<evidence type="ECO:0000256" key="2">
    <source>
        <dbReference type="PIRSR" id="PIRSR600101-2"/>
    </source>
</evidence>
<dbReference type="AlphaFoldDB" id="A0A6F9DDS2"/>
<dbReference type="EC" id="2.3.2.2" evidence="3"/>
<keyword evidence="3" id="KW-0012">Acyltransferase</keyword>
<evidence type="ECO:0000256" key="1">
    <source>
        <dbReference type="ARBA" id="ARBA00009381"/>
    </source>
</evidence>
<feature type="binding site" evidence="2">
    <location>
        <position position="508"/>
    </location>
    <ligand>
        <name>L-glutamate</name>
        <dbReference type="ChEBI" id="CHEBI:29985"/>
    </ligand>
</feature>
<dbReference type="SUPFAM" id="SSF56235">
    <property type="entry name" value="N-terminal nucleophile aminohydrolases (Ntn hydrolases)"/>
    <property type="match status" value="1"/>
</dbReference>
<dbReference type="InterPro" id="IPR043137">
    <property type="entry name" value="GGT_ssub_C"/>
</dbReference>
<comment type="catalytic activity">
    <reaction evidence="3">
        <text>an N-terminal (5-L-glutamyl)-[peptide] + an alpha-amino acid = 5-L-glutamyl amino acid + an N-terminal L-alpha-aminoacyl-[peptide]</text>
        <dbReference type="Rhea" id="RHEA:23904"/>
        <dbReference type="Rhea" id="RHEA-COMP:9780"/>
        <dbReference type="Rhea" id="RHEA-COMP:9795"/>
        <dbReference type="ChEBI" id="CHEBI:77644"/>
        <dbReference type="ChEBI" id="CHEBI:78597"/>
        <dbReference type="ChEBI" id="CHEBI:78599"/>
        <dbReference type="ChEBI" id="CHEBI:78608"/>
        <dbReference type="EC" id="2.3.2.2"/>
    </reaction>
</comment>
<comment type="catalytic activity">
    <reaction evidence="3">
        <text>an S-substituted glutathione + H2O = an S-substituted L-cysteinylglycine + L-glutamate</text>
        <dbReference type="Rhea" id="RHEA:59468"/>
        <dbReference type="ChEBI" id="CHEBI:15377"/>
        <dbReference type="ChEBI" id="CHEBI:29985"/>
        <dbReference type="ChEBI" id="CHEBI:90779"/>
        <dbReference type="ChEBI" id="CHEBI:143103"/>
        <dbReference type="EC" id="3.4.19.13"/>
    </reaction>
</comment>
<dbReference type="InterPro" id="IPR029055">
    <property type="entry name" value="Ntn_hydrolases_N"/>
</dbReference>
<dbReference type="UniPathway" id="UPA00204"/>
<feature type="binding site" evidence="2">
    <location>
        <begin position="535"/>
        <end position="536"/>
    </location>
    <ligand>
        <name>L-glutamate</name>
        <dbReference type="ChEBI" id="CHEBI:29985"/>
    </ligand>
</feature>
<protein>
    <recommendedName>
        <fullName evidence="3">Glutathione hydrolase</fullName>
        <ecNumber evidence="3">2.3.2.2</ecNumber>
        <ecNumber evidence="3">3.4.19.13</ecNumber>
    </recommendedName>
    <alternativeName>
        <fullName evidence="3">Gamma-glutamyltransferase</fullName>
    </alternativeName>
    <alternativeName>
        <fullName evidence="3">Gamma-glutamyltranspeptidase</fullName>
    </alternativeName>
</protein>